<dbReference type="Proteomes" id="UP000215914">
    <property type="component" value="Chromosome 10"/>
</dbReference>
<sequence length="166" mass="18628">MQHLSSHPGVVTLKAVYEDARFFHLVMELCSGGRLLDQMREDVLFSEQKPTNLMKELMLVLKYCHDMGVIHHDVKPDNILLSASGSIKLADFGLAARIANVSTCEYPCRIGFICLDTIFGLCQISGFMSGWTHQPTNTTRNLCIGNHFDPFPYERINSKILAKSGH</sequence>
<evidence type="ECO:0000313" key="8">
    <source>
        <dbReference type="EMBL" id="OTG11002.1"/>
    </source>
</evidence>
<evidence type="ECO:0000256" key="2">
    <source>
        <dbReference type="ARBA" id="ARBA00022527"/>
    </source>
</evidence>
<gene>
    <name evidence="8" type="ORF">HannXRQ_Chr10g0294001</name>
</gene>
<dbReference type="PROSITE" id="PS00108">
    <property type="entry name" value="PROTEIN_KINASE_ST"/>
    <property type="match status" value="1"/>
</dbReference>
<keyword evidence="5 8" id="KW-0418">Kinase</keyword>
<name>A0A251TK71_HELAN</name>
<reference evidence="9" key="1">
    <citation type="journal article" date="2017" name="Nature">
        <title>The sunflower genome provides insights into oil metabolism, flowering and Asterid evolution.</title>
        <authorList>
            <person name="Badouin H."/>
            <person name="Gouzy J."/>
            <person name="Grassa C.J."/>
            <person name="Murat F."/>
            <person name="Staton S.E."/>
            <person name="Cottret L."/>
            <person name="Lelandais-Briere C."/>
            <person name="Owens G.L."/>
            <person name="Carrere S."/>
            <person name="Mayjonade B."/>
            <person name="Legrand L."/>
            <person name="Gill N."/>
            <person name="Kane N.C."/>
            <person name="Bowers J.E."/>
            <person name="Hubner S."/>
            <person name="Bellec A."/>
            <person name="Berard A."/>
            <person name="Berges H."/>
            <person name="Blanchet N."/>
            <person name="Boniface M.C."/>
            <person name="Brunel D."/>
            <person name="Catrice O."/>
            <person name="Chaidir N."/>
            <person name="Claudel C."/>
            <person name="Donnadieu C."/>
            <person name="Faraut T."/>
            <person name="Fievet G."/>
            <person name="Helmstetter N."/>
            <person name="King M."/>
            <person name="Knapp S.J."/>
            <person name="Lai Z."/>
            <person name="Le Paslier M.C."/>
            <person name="Lippi Y."/>
            <person name="Lorenzon L."/>
            <person name="Mandel J.R."/>
            <person name="Marage G."/>
            <person name="Marchand G."/>
            <person name="Marquand E."/>
            <person name="Bret-Mestries E."/>
            <person name="Morien E."/>
            <person name="Nambeesan S."/>
            <person name="Nguyen T."/>
            <person name="Pegot-Espagnet P."/>
            <person name="Pouilly N."/>
            <person name="Raftis F."/>
            <person name="Sallet E."/>
            <person name="Schiex T."/>
            <person name="Thomas J."/>
            <person name="Vandecasteele C."/>
            <person name="Vares D."/>
            <person name="Vear F."/>
            <person name="Vautrin S."/>
            <person name="Crespi M."/>
            <person name="Mangin B."/>
            <person name="Burke J.M."/>
            <person name="Salse J."/>
            <person name="Munos S."/>
            <person name="Vincourt P."/>
            <person name="Rieseberg L.H."/>
            <person name="Langlade N.B."/>
        </authorList>
    </citation>
    <scope>NUCLEOTIDE SEQUENCE [LARGE SCALE GENOMIC DNA]</scope>
    <source>
        <strain evidence="9">cv. SF193</strain>
    </source>
</reference>
<evidence type="ECO:0000256" key="3">
    <source>
        <dbReference type="ARBA" id="ARBA00022679"/>
    </source>
</evidence>
<dbReference type="InterPro" id="IPR011009">
    <property type="entry name" value="Kinase-like_dom_sf"/>
</dbReference>
<keyword evidence="2" id="KW-0723">Serine/threonine-protein kinase</keyword>
<dbReference type="AlphaFoldDB" id="A0A251TK71"/>
<dbReference type="EMBL" id="CM007899">
    <property type="protein sequence ID" value="OTG11002.1"/>
    <property type="molecule type" value="Genomic_DNA"/>
</dbReference>
<evidence type="ECO:0000256" key="6">
    <source>
        <dbReference type="ARBA" id="ARBA00022840"/>
    </source>
</evidence>
<evidence type="ECO:0000259" key="7">
    <source>
        <dbReference type="PROSITE" id="PS50011"/>
    </source>
</evidence>
<evidence type="ECO:0000256" key="4">
    <source>
        <dbReference type="ARBA" id="ARBA00022741"/>
    </source>
</evidence>
<dbReference type="Gene3D" id="1.10.510.10">
    <property type="entry name" value="Transferase(Phosphotransferase) domain 1"/>
    <property type="match status" value="1"/>
</dbReference>
<protein>
    <submittedName>
        <fullName evidence="8">Putative calcium/calmodulin-dependent/calcium-dependent protein kinase</fullName>
    </submittedName>
</protein>
<dbReference type="Pfam" id="PF00069">
    <property type="entry name" value="Pkinase"/>
    <property type="match status" value="1"/>
</dbReference>
<dbReference type="GO" id="GO:0004674">
    <property type="term" value="F:protein serine/threonine kinase activity"/>
    <property type="evidence" value="ECO:0007669"/>
    <property type="project" value="UniProtKB-KW"/>
</dbReference>
<evidence type="ECO:0000256" key="1">
    <source>
        <dbReference type="ARBA" id="ARBA00005354"/>
    </source>
</evidence>
<comment type="similarity">
    <text evidence="1">Belongs to the protein kinase superfamily. CAMK Ser/Thr protein kinase family. CaMK subfamily.</text>
</comment>
<evidence type="ECO:0000313" key="9">
    <source>
        <dbReference type="Proteomes" id="UP000215914"/>
    </source>
</evidence>
<keyword evidence="6" id="KW-0067">ATP-binding</keyword>
<dbReference type="InParanoid" id="A0A251TK71"/>
<keyword evidence="4" id="KW-0547">Nucleotide-binding</keyword>
<dbReference type="InterPro" id="IPR000719">
    <property type="entry name" value="Prot_kinase_dom"/>
</dbReference>
<evidence type="ECO:0000256" key="5">
    <source>
        <dbReference type="ARBA" id="ARBA00022777"/>
    </source>
</evidence>
<dbReference type="InterPro" id="IPR008271">
    <property type="entry name" value="Ser/Thr_kinase_AS"/>
</dbReference>
<organism evidence="8 9">
    <name type="scientific">Helianthus annuus</name>
    <name type="common">Common sunflower</name>
    <dbReference type="NCBI Taxonomy" id="4232"/>
    <lineage>
        <taxon>Eukaryota</taxon>
        <taxon>Viridiplantae</taxon>
        <taxon>Streptophyta</taxon>
        <taxon>Embryophyta</taxon>
        <taxon>Tracheophyta</taxon>
        <taxon>Spermatophyta</taxon>
        <taxon>Magnoliopsida</taxon>
        <taxon>eudicotyledons</taxon>
        <taxon>Gunneridae</taxon>
        <taxon>Pentapetalae</taxon>
        <taxon>asterids</taxon>
        <taxon>campanulids</taxon>
        <taxon>Asterales</taxon>
        <taxon>Asteraceae</taxon>
        <taxon>Asteroideae</taxon>
        <taxon>Heliantheae alliance</taxon>
        <taxon>Heliantheae</taxon>
        <taxon>Helianthus</taxon>
    </lineage>
</organism>
<accession>A0A251TK71</accession>
<dbReference type="PROSITE" id="PS50011">
    <property type="entry name" value="PROTEIN_KINASE_DOM"/>
    <property type="match status" value="1"/>
</dbReference>
<dbReference type="GO" id="GO:0005524">
    <property type="term" value="F:ATP binding"/>
    <property type="evidence" value="ECO:0007669"/>
    <property type="project" value="UniProtKB-KW"/>
</dbReference>
<keyword evidence="3" id="KW-0808">Transferase</keyword>
<dbReference type="STRING" id="4232.A0A251TK71"/>
<dbReference type="SUPFAM" id="SSF56112">
    <property type="entry name" value="Protein kinase-like (PK-like)"/>
    <property type="match status" value="1"/>
</dbReference>
<keyword evidence="9" id="KW-1185">Reference proteome</keyword>
<feature type="domain" description="Protein kinase" evidence="7">
    <location>
        <begin position="1"/>
        <end position="166"/>
    </location>
</feature>
<dbReference type="SMART" id="SM00220">
    <property type="entry name" value="S_TKc"/>
    <property type="match status" value="1"/>
</dbReference>
<proteinExistence type="inferred from homology"/>
<dbReference type="PANTHER" id="PTHR24349">
    <property type="entry name" value="SERINE/THREONINE-PROTEIN KINASE"/>
    <property type="match status" value="1"/>
</dbReference>
<dbReference type="InterPro" id="IPR050205">
    <property type="entry name" value="CDPK_Ser/Thr_kinases"/>
</dbReference>